<evidence type="ECO:0000313" key="4">
    <source>
        <dbReference type="Proteomes" id="UP000470875"/>
    </source>
</evidence>
<dbReference type="SUPFAM" id="SSF52172">
    <property type="entry name" value="CheY-like"/>
    <property type="match status" value="1"/>
</dbReference>
<dbReference type="AlphaFoldDB" id="A0A6N7W9M8"/>
<organism evidence="3 4">
    <name type="scientific">Scrofimicrobium canadense</name>
    <dbReference type="NCBI Taxonomy" id="2652290"/>
    <lineage>
        <taxon>Bacteria</taxon>
        <taxon>Bacillati</taxon>
        <taxon>Actinomycetota</taxon>
        <taxon>Actinomycetes</taxon>
        <taxon>Actinomycetales</taxon>
        <taxon>Actinomycetaceae</taxon>
        <taxon>Scrofimicrobium</taxon>
    </lineage>
</organism>
<dbReference type="GO" id="GO:0000160">
    <property type="term" value="P:phosphorelay signal transduction system"/>
    <property type="evidence" value="ECO:0007669"/>
    <property type="project" value="InterPro"/>
</dbReference>
<name>A0A6N7W9M8_9ACTO</name>
<protein>
    <submittedName>
        <fullName evidence="3">Response regulator</fullName>
    </submittedName>
</protein>
<dbReference type="InterPro" id="IPR011006">
    <property type="entry name" value="CheY-like_superfamily"/>
</dbReference>
<proteinExistence type="predicted"/>
<feature type="modified residue" description="4-aspartylphosphate" evidence="1">
    <location>
        <position position="62"/>
    </location>
</feature>
<evidence type="ECO:0000313" key="3">
    <source>
        <dbReference type="EMBL" id="MSS84848.1"/>
    </source>
</evidence>
<accession>A0A6N7W9M8</accession>
<keyword evidence="1" id="KW-0597">Phosphoprotein</keyword>
<dbReference type="Gene3D" id="3.40.50.2300">
    <property type="match status" value="1"/>
</dbReference>
<evidence type="ECO:0000256" key="1">
    <source>
        <dbReference type="PROSITE-ProRule" id="PRU00169"/>
    </source>
</evidence>
<evidence type="ECO:0000259" key="2">
    <source>
        <dbReference type="PROSITE" id="PS50110"/>
    </source>
</evidence>
<dbReference type="PROSITE" id="PS50110">
    <property type="entry name" value="RESPONSE_REGULATORY"/>
    <property type="match status" value="1"/>
</dbReference>
<sequence>MSEETVSVLLYSDDANRRNAVIEGVGKRPAKDVPPITWLEAATAEGAVIVFEEQKPEILVLDAESYKVGGMAVAKELQNEHDATQPVVLLTARPQDNWLAKWAGAVEIVGDPLDPLELQEALARVIRGLR</sequence>
<reference evidence="3 4" key="1">
    <citation type="submission" date="2019-08" db="EMBL/GenBank/DDBJ databases">
        <title>In-depth cultivation of the pig gut microbiome towards novel bacterial diversity and tailored functional studies.</title>
        <authorList>
            <person name="Wylensek D."/>
            <person name="Hitch T.C.A."/>
            <person name="Clavel T."/>
        </authorList>
    </citation>
    <scope>NUCLEOTIDE SEQUENCE [LARGE SCALE GENOMIC DNA]</scope>
    <source>
        <strain evidence="3 4">WB03_NA08</strain>
    </source>
</reference>
<gene>
    <name evidence="3" type="ORF">FYJ24_08740</name>
</gene>
<dbReference type="RefSeq" id="WP_154545572.1">
    <property type="nucleotide sequence ID" value="NZ_VULO01000010.1"/>
</dbReference>
<feature type="domain" description="Response regulatory" evidence="2">
    <location>
        <begin position="7"/>
        <end position="126"/>
    </location>
</feature>
<comment type="caution">
    <text evidence="3">The sequence shown here is derived from an EMBL/GenBank/DDBJ whole genome shotgun (WGS) entry which is preliminary data.</text>
</comment>
<keyword evidence="4" id="KW-1185">Reference proteome</keyword>
<dbReference type="Proteomes" id="UP000470875">
    <property type="component" value="Unassembled WGS sequence"/>
</dbReference>
<dbReference type="InterPro" id="IPR001789">
    <property type="entry name" value="Sig_transdc_resp-reg_receiver"/>
</dbReference>
<dbReference type="EMBL" id="VULO01000010">
    <property type="protein sequence ID" value="MSS84848.1"/>
    <property type="molecule type" value="Genomic_DNA"/>
</dbReference>